<proteinExistence type="predicted"/>
<evidence type="ECO:0000313" key="2">
    <source>
        <dbReference type="Proteomes" id="UP000203449"/>
    </source>
</evidence>
<dbReference type="EMBL" id="KC292025">
    <property type="protein sequence ID" value="AGM11277.1"/>
    <property type="molecule type" value="Genomic_DNA"/>
</dbReference>
<name>R4TKS6_9CAUD</name>
<dbReference type="KEGG" id="vg:16194190"/>
<dbReference type="RefSeq" id="YP_008058711.1">
    <property type="nucleotide sequence ID" value="NC_021322.1"/>
</dbReference>
<accession>R4TKS6</accession>
<gene>
    <name evidence="1" type="primary">21</name>
    <name evidence="1" type="ORF">HHTV1_21</name>
</gene>
<reference evidence="1 2" key="1">
    <citation type="submission" date="2012-12" db="EMBL/GenBank/DDBJ databases">
        <authorList>
            <person name="Sencilo A."/>
            <person name="Jacobs-Sera D."/>
            <person name="Russell D.A."/>
            <person name="Ko C."/>
            <person name="Atanasova N."/>
            <person name="Osterlund E."/>
            <person name="Oksanen H.M."/>
            <person name="Bamford D.H."/>
            <person name="Hatfull G.F."/>
            <person name="Roine E."/>
            <person name="Hendrix R.W."/>
        </authorList>
    </citation>
    <scope>NUCLEOTIDE SEQUENCE [LARGE SCALE GENOMIC DNA]</scope>
</reference>
<organism evidence="1 2">
    <name type="scientific">Haloarcula hispanica tailed virus 1</name>
    <dbReference type="NCBI Taxonomy" id="1273750"/>
    <lineage>
        <taxon>Viruses</taxon>
        <taxon>Duplodnaviria</taxon>
        <taxon>Heunggongvirae</taxon>
        <taxon>Uroviricota</taxon>
        <taxon>Caudoviricetes</taxon>
        <taxon>Madisaviridae</taxon>
        <taxon>Clampvirus</taxon>
        <taxon>Clampvirus italiense</taxon>
        <taxon>Clampvirus HHTV1</taxon>
    </lineage>
</organism>
<protein>
    <submittedName>
        <fullName evidence="1">Major capsid protein</fullName>
    </submittedName>
</protein>
<dbReference type="Gene3D" id="3.90.1690.10">
    <property type="entry name" value="phage-related protein like domain"/>
    <property type="match status" value="1"/>
</dbReference>
<dbReference type="Proteomes" id="UP000203449">
    <property type="component" value="Segment"/>
</dbReference>
<dbReference type="InterPro" id="IPR053738">
    <property type="entry name" value="Lambda_capsid_assembly"/>
</dbReference>
<keyword evidence="2" id="KW-1185">Reference proteome</keyword>
<dbReference type="GeneID" id="16194190"/>
<sequence>MAFTLSKADTISPKTLRNEIVRDLDNQNRQNALIATEVFPLVEMSDSSETYFTMDGAEMPMPRGDLAAESTVVDMDDIDESTIGVETFKAKISPEKGANTELNTDQEILNLFEAAADTLRLRLELARSLVAWQGYGGIDGMIGADGATAHPDIDTSHVFGSLTAFSDTANATPQDAFTDAQFQITNDGDSLDMAGQITAYMSPSTLRDLKQNDDLEGRFSGVETQGLTEDQVANILPVDRIQEVRTQVVRTDANGQPVDDSGNVVSDPSNAAKDNILEPHDGTSNVRNVVIGAPGQVSGFIPWFADRLAEHGEQAPPGGDFAVDMGNGFITQMWTENDPLVTWFKIAQEIGFHLMRPDNWAILQDI</sequence>
<evidence type="ECO:0000313" key="1">
    <source>
        <dbReference type="EMBL" id="AGM11277.1"/>
    </source>
</evidence>